<dbReference type="eggNOG" id="COG1609">
    <property type="taxonomic scope" value="Bacteria"/>
</dbReference>
<dbReference type="SUPFAM" id="SSF53822">
    <property type="entry name" value="Periplasmic binding protein-like I"/>
    <property type="match status" value="1"/>
</dbReference>
<dbReference type="Gene3D" id="1.10.260.40">
    <property type="entry name" value="lambda repressor-like DNA-binding domains"/>
    <property type="match status" value="1"/>
</dbReference>
<dbReference type="Gene3D" id="3.40.50.2300">
    <property type="match status" value="2"/>
</dbReference>
<dbReference type="SMART" id="SM00354">
    <property type="entry name" value="HTH_LACI"/>
    <property type="match status" value="1"/>
</dbReference>
<dbReference type="CDD" id="cd01392">
    <property type="entry name" value="HTH_LacI"/>
    <property type="match status" value="1"/>
</dbReference>
<dbReference type="EMBL" id="ACIN03000002">
    <property type="protein sequence ID" value="ESK66279.1"/>
    <property type="molecule type" value="Genomic_DNA"/>
</dbReference>
<dbReference type="PANTHER" id="PTHR30146:SF154">
    <property type="entry name" value="TRANSCRIPTION REGULATOR, MEMBER OF GALR FAMILY"/>
    <property type="match status" value="1"/>
</dbReference>
<reference evidence="5" key="1">
    <citation type="submission" date="2013-06" db="EMBL/GenBank/DDBJ databases">
        <authorList>
            <person name="Weinstock G."/>
            <person name="Sodergren E."/>
            <person name="Clifton S."/>
            <person name="Fulton L."/>
            <person name="Fulton B."/>
            <person name="Courtney L."/>
            <person name="Fronick C."/>
            <person name="Harrison M."/>
            <person name="Strong C."/>
            <person name="Farmer C."/>
            <person name="Delahaunty K."/>
            <person name="Markovic C."/>
            <person name="Hall O."/>
            <person name="Minx P."/>
            <person name="Tomlinson C."/>
            <person name="Mitreva M."/>
            <person name="Nelson J."/>
            <person name="Hou S."/>
            <person name="Wollam A."/>
            <person name="Pepin K.H."/>
            <person name="Johnson M."/>
            <person name="Bhonagiri V."/>
            <person name="Nash W.E."/>
            <person name="Warren W."/>
            <person name="Chinwalla A."/>
            <person name="Mardis E.R."/>
            <person name="Wilson R.K."/>
        </authorList>
    </citation>
    <scope>NUCLEOTIDE SEQUENCE [LARGE SCALE GENOMIC DNA]</scope>
    <source>
        <strain evidence="5">ATCC 49176</strain>
    </source>
</reference>
<dbReference type="PRINTS" id="PR00036">
    <property type="entry name" value="HTHLACI"/>
</dbReference>
<feature type="domain" description="HTH lacI-type" evidence="4">
    <location>
        <begin position="5"/>
        <end position="59"/>
    </location>
</feature>
<dbReference type="STRING" id="592010.GCWU000182_000346"/>
<evidence type="ECO:0000313" key="6">
    <source>
        <dbReference type="Proteomes" id="UP000019050"/>
    </source>
</evidence>
<dbReference type="Pfam" id="PF00356">
    <property type="entry name" value="LacI"/>
    <property type="match status" value="1"/>
</dbReference>
<evidence type="ECO:0000256" key="3">
    <source>
        <dbReference type="ARBA" id="ARBA00023163"/>
    </source>
</evidence>
<evidence type="ECO:0000256" key="1">
    <source>
        <dbReference type="ARBA" id="ARBA00023015"/>
    </source>
</evidence>
<dbReference type="GO" id="GO:0003700">
    <property type="term" value="F:DNA-binding transcription factor activity"/>
    <property type="evidence" value="ECO:0007669"/>
    <property type="project" value="TreeGrafter"/>
</dbReference>
<keyword evidence="6" id="KW-1185">Reference proteome</keyword>
<dbReference type="HOGENOM" id="CLU_037628_6_2_9"/>
<dbReference type="InterPro" id="IPR046335">
    <property type="entry name" value="LacI/GalR-like_sensor"/>
</dbReference>
<dbReference type="SUPFAM" id="SSF47413">
    <property type="entry name" value="lambda repressor-like DNA-binding domains"/>
    <property type="match status" value="1"/>
</dbReference>
<protein>
    <submittedName>
        <fullName evidence="5">Transcriptional regulator, LacI family</fullName>
    </submittedName>
</protein>
<keyword evidence="3" id="KW-0804">Transcription</keyword>
<proteinExistence type="predicted"/>
<dbReference type="Pfam" id="PF13377">
    <property type="entry name" value="Peripla_BP_3"/>
    <property type="match status" value="1"/>
</dbReference>
<dbReference type="GO" id="GO:0000976">
    <property type="term" value="F:transcription cis-regulatory region binding"/>
    <property type="evidence" value="ECO:0007669"/>
    <property type="project" value="TreeGrafter"/>
</dbReference>
<evidence type="ECO:0000259" key="4">
    <source>
        <dbReference type="PROSITE" id="PS50932"/>
    </source>
</evidence>
<dbReference type="InterPro" id="IPR000843">
    <property type="entry name" value="HTH_LacI"/>
</dbReference>
<dbReference type="Proteomes" id="UP000019050">
    <property type="component" value="Unassembled WGS sequence"/>
</dbReference>
<name>W1Q6H1_ABIDE</name>
<dbReference type="InterPro" id="IPR010982">
    <property type="entry name" value="Lambda_DNA-bd_dom_sf"/>
</dbReference>
<comment type="caution">
    <text evidence="5">The sequence shown here is derived from an EMBL/GenBank/DDBJ whole genome shotgun (WGS) entry which is preliminary data.</text>
</comment>
<accession>W1Q6H1</accession>
<dbReference type="InterPro" id="IPR028082">
    <property type="entry name" value="Peripla_BP_I"/>
</dbReference>
<gene>
    <name evidence="5" type="ORF">GCWU000182_000346</name>
</gene>
<dbReference type="AlphaFoldDB" id="W1Q6H1"/>
<keyword evidence="1" id="KW-0805">Transcription regulation</keyword>
<evidence type="ECO:0000256" key="2">
    <source>
        <dbReference type="ARBA" id="ARBA00023125"/>
    </source>
</evidence>
<dbReference type="PROSITE" id="PS00356">
    <property type="entry name" value="HTH_LACI_1"/>
    <property type="match status" value="1"/>
</dbReference>
<evidence type="ECO:0000313" key="5">
    <source>
        <dbReference type="EMBL" id="ESK66279.1"/>
    </source>
</evidence>
<keyword evidence="2" id="KW-0238">DNA-binding</keyword>
<organism evidence="5 6">
    <name type="scientific">Abiotrophia defectiva ATCC 49176</name>
    <dbReference type="NCBI Taxonomy" id="592010"/>
    <lineage>
        <taxon>Bacteria</taxon>
        <taxon>Bacillati</taxon>
        <taxon>Bacillota</taxon>
        <taxon>Bacilli</taxon>
        <taxon>Lactobacillales</taxon>
        <taxon>Aerococcaceae</taxon>
        <taxon>Abiotrophia</taxon>
    </lineage>
</organism>
<dbReference type="PANTHER" id="PTHR30146">
    <property type="entry name" value="LACI-RELATED TRANSCRIPTIONAL REPRESSOR"/>
    <property type="match status" value="1"/>
</dbReference>
<dbReference type="PROSITE" id="PS50932">
    <property type="entry name" value="HTH_LACI_2"/>
    <property type="match status" value="1"/>
</dbReference>
<sequence length="320" mass="36149">MDIIATLKDVAKKANVSKMTVSRVINHPQLVTDELKQLVYQAMEELNYRPNMAAKALAQNRTLIVKVLILEEMDATEPYYMNLLSGIAKGLDKYQYSLQLMTENTIDTGNSDGYIITGMRESDYEWIRKIDKPLILYGENTYGVPFVDSDNRQAEFKATEYAFKKGYDHIIFVGIDVPEYFERQREQGYQDALAQHPDHTAQIHRIRNSSTAAAELVERLDAHLEPNTCFVCASDRIALGIQRGLKSLGKSMPDDVGVIGFDGVFLDQIASPQLTTMKQKVLDMGIACVEQLMRLIEGESLKERACYFEADLVERGSTRA</sequence>